<evidence type="ECO:0000313" key="2">
    <source>
        <dbReference type="Proteomes" id="UP000278035"/>
    </source>
</evidence>
<dbReference type="Proteomes" id="UP000278035">
    <property type="component" value="Chromosome"/>
</dbReference>
<proteinExistence type="predicted"/>
<dbReference type="EMBL" id="CP034015">
    <property type="protein sequence ID" value="AZG75218.1"/>
    <property type="molecule type" value="Genomic_DNA"/>
</dbReference>
<protein>
    <submittedName>
        <fullName evidence="1">AlpA family phage regulatory protein</fullName>
    </submittedName>
</protein>
<organism evidence="1 2">
    <name type="scientific">Shewanella livingstonensis</name>
    <dbReference type="NCBI Taxonomy" id="150120"/>
    <lineage>
        <taxon>Bacteria</taxon>
        <taxon>Pseudomonadati</taxon>
        <taxon>Pseudomonadota</taxon>
        <taxon>Gammaproteobacteria</taxon>
        <taxon>Alteromonadales</taxon>
        <taxon>Shewanellaceae</taxon>
        <taxon>Shewanella</taxon>
    </lineage>
</organism>
<dbReference type="AlphaFoldDB" id="A0A3G8M2S7"/>
<evidence type="ECO:0000313" key="1">
    <source>
        <dbReference type="EMBL" id="AZG75218.1"/>
    </source>
</evidence>
<reference evidence="2" key="1">
    <citation type="submission" date="2018-11" db="EMBL/GenBank/DDBJ databases">
        <title>Shewanella sp. M2.</title>
        <authorList>
            <person name="Hwang Y.J."/>
            <person name="Hwang C.Y."/>
        </authorList>
    </citation>
    <scope>NUCLEOTIDE SEQUENCE [LARGE SCALE GENOMIC DNA]</scope>
    <source>
        <strain evidence="2">LMG 19866</strain>
    </source>
</reference>
<dbReference type="OrthoDB" id="8455288at2"/>
<keyword evidence="2" id="KW-1185">Reference proteome</keyword>
<name>A0A3G8M2S7_9GAMM</name>
<gene>
    <name evidence="1" type="ORF">EGC82_16095</name>
</gene>
<accession>A0A3G8M2S7</accession>
<sequence>MHPPRQQRVLRLPEVKVKTGFGRSTILCPCLYKERGQR</sequence>
<dbReference type="KEGG" id="slj:EGC82_16095"/>